<dbReference type="RefSeq" id="WP_077131331.1">
    <property type="nucleotide sequence ID" value="NZ_CP014263.1"/>
</dbReference>
<dbReference type="STRING" id="1178516.AWR27_11535"/>
<dbReference type="Gene3D" id="3.90.180.10">
    <property type="entry name" value="Medium-chain alcohol dehydrogenases, catalytic domain"/>
    <property type="match status" value="1"/>
</dbReference>
<dbReference type="InterPro" id="IPR013154">
    <property type="entry name" value="ADH-like_N"/>
</dbReference>
<sequence length="306" mass="32950">MKSVIYKAYGPPSVLHLAEVEKPQPKSNEVLVQVYASTVTSGAVWVRQGRFPGSSFFTLALRLMFGITKPRRPILGFEFSGIVEAVGPNVTRFRAGDAVYGTTTGLPNGAYAEYVCVPERWSQGVIAKKPAQLTFEEAAALPVGGMTALQLLGKTQLRAGQNILIYGASGSVGTYAVQLAKHVGATVTGVCSTANVSFVQSLGADTVIDYTCTDITQYGGQFDVVFDAVGKLPAATLKTLLTNNGRYISVRSMTNERTEHLDALHQMIEAGKLRPAIDRTYPLEQIVDAHEYVDTGRKRGNVVICI</sequence>
<dbReference type="Gene3D" id="3.40.50.720">
    <property type="entry name" value="NAD(P)-binding Rossmann-like Domain"/>
    <property type="match status" value="1"/>
</dbReference>
<evidence type="ECO:0000313" key="3">
    <source>
        <dbReference type="Proteomes" id="UP000187941"/>
    </source>
</evidence>
<dbReference type="OrthoDB" id="648910at2"/>
<organism evidence="2 3">
    <name type="scientific">Spirosoma montaniterrae</name>
    <dbReference type="NCBI Taxonomy" id="1178516"/>
    <lineage>
        <taxon>Bacteria</taxon>
        <taxon>Pseudomonadati</taxon>
        <taxon>Bacteroidota</taxon>
        <taxon>Cytophagia</taxon>
        <taxon>Cytophagales</taxon>
        <taxon>Cytophagaceae</taxon>
        <taxon>Spirosoma</taxon>
    </lineage>
</organism>
<dbReference type="KEGG" id="smon:AWR27_11535"/>
<name>A0A1P9WX21_9BACT</name>
<dbReference type="InterPro" id="IPR020843">
    <property type="entry name" value="ER"/>
</dbReference>
<feature type="domain" description="Enoyl reductase (ER)" evidence="1">
    <location>
        <begin position="10"/>
        <end position="304"/>
    </location>
</feature>
<dbReference type="AlphaFoldDB" id="A0A1P9WX21"/>
<proteinExistence type="predicted"/>
<dbReference type="Pfam" id="PF08240">
    <property type="entry name" value="ADH_N"/>
    <property type="match status" value="1"/>
</dbReference>
<dbReference type="PANTHER" id="PTHR11695">
    <property type="entry name" value="ALCOHOL DEHYDROGENASE RELATED"/>
    <property type="match status" value="1"/>
</dbReference>
<dbReference type="SMART" id="SM00829">
    <property type="entry name" value="PKS_ER"/>
    <property type="match status" value="1"/>
</dbReference>
<evidence type="ECO:0000259" key="1">
    <source>
        <dbReference type="SMART" id="SM00829"/>
    </source>
</evidence>
<evidence type="ECO:0000313" key="2">
    <source>
        <dbReference type="EMBL" id="AQG79900.1"/>
    </source>
</evidence>
<dbReference type="Pfam" id="PF13602">
    <property type="entry name" value="ADH_zinc_N_2"/>
    <property type="match status" value="1"/>
</dbReference>
<dbReference type="InterPro" id="IPR011032">
    <property type="entry name" value="GroES-like_sf"/>
</dbReference>
<dbReference type="CDD" id="cd08267">
    <property type="entry name" value="MDR1"/>
    <property type="match status" value="1"/>
</dbReference>
<gene>
    <name evidence="2" type="ORF">AWR27_11535</name>
</gene>
<dbReference type="GO" id="GO:0016491">
    <property type="term" value="F:oxidoreductase activity"/>
    <property type="evidence" value="ECO:0007669"/>
    <property type="project" value="InterPro"/>
</dbReference>
<dbReference type="InterPro" id="IPR036291">
    <property type="entry name" value="NAD(P)-bd_dom_sf"/>
</dbReference>
<accession>A0A1P9WX21</accession>
<dbReference type="Pfam" id="PF00107">
    <property type="entry name" value="ADH_zinc_N"/>
    <property type="match status" value="1"/>
</dbReference>
<protein>
    <submittedName>
        <fullName evidence="2">NADPH:quinone reductase</fullName>
    </submittedName>
</protein>
<dbReference type="InterPro" id="IPR050700">
    <property type="entry name" value="YIM1/Zinc_Alcohol_DH_Fams"/>
</dbReference>
<dbReference type="InterPro" id="IPR013149">
    <property type="entry name" value="ADH-like_C"/>
</dbReference>
<dbReference type="EMBL" id="CP014263">
    <property type="protein sequence ID" value="AQG79900.1"/>
    <property type="molecule type" value="Genomic_DNA"/>
</dbReference>
<keyword evidence="3" id="KW-1185">Reference proteome</keyword>
<dbReference type="Proteomes" id="UP000187941">
    <property type="component" value="Chromosome"/>
</dbReference>
<reference evidence="2 3" key="1">
    <citation type="submission" date="2016-01" db="EMBL/GenBank/DDBJ databases">
        <authorList>
            <person name="Oliw E.H."/>
        </authorList>
    </citation>
    <scope>NUCLEOTIDE SEQUENCE [LARGE SCALE GENOMIC DNA]</scope>
    <source>
        <strain evidence="2 3">DY10</strain>
    </source>
</reference>
<dbReference type="SUPFAM" id="SSF50129">
    <property type="entry name" value="GroES-like"/>
    <property type="match status" value="1"/>
</dbReference>
<dbReference type="SUPFAM" id="SSF51735">
    <property type="entry name" value="NAD(P)-binding Rossmann-fold domains"/>
    <property type="match status" value="1"/>
</dbReference>
<dbReference type="PANTHER" id="PTHR11695:SF648">
    <property type="entry name" value="ZINC-BINDING OXIDOREDUCTASE"/>
    <property type="match status" value="1"/>
</dbReference>